<dbReference type="GO" id="GO:0008270">
    <property type="term" value="F:zinc ion binding"/>
    <property type="evidence" value="ECO:0007669"/>
    <property type="project" value="UniProtKB-KW"/>
</dbReference>
<dbReference type="AlphaFoldDB" id="A0A9N9TNZ9"/>
<evidence type="ECO:0000256" key="2">
    <source>
        <dbReference type="ARBA" id="ARBA00022723"/>
    </source>
</evidence>
<keyword evidence="5" id="KW-0862">Zinc</keyword>
<feature type="domain" description="C2H2-type" evidence="9">
    <location>
        <begin position="197"/>
        <end position="224"/>
    </location>
</feature>
<feature type="domain" description="C2H2-type" evidence="9">
    <location>
        <begin position="168"/>
        <end position="196"/>
    </location>
</feature>
<feature type="domain" description="C2H2-type" evidence="9">
    <location>
        <begin position="312"/>
        <end position="335"/>
    </location>
</feature>
<feature type="domain" description="C2H2-type" evidence="9">
    <location>
        <begin position="405"/>
        <end position="428"/>
    </location>
</feature>
<keyword evidence="4 8" id="KW-0863">Zinc-finger</keyword>
<dbReference type="SUPFAM" id="SSF57667">
    <property type="entry name" value="beta-beta-alpha zinc fingers"/>
    <property type="match status" value="5"/>
</dbReference>
<dbReference type="EMBL" id="OU900098">
    <property type="protein sequence ID" value="CAG9861830.1"/>
    <property type="molecule type" value="Genomic_DNA"/>
</dbReference>
<keyword evidence="7" id="KW-0539">Nucleus</keyword>
<name>A0A9N9TNZ9_PHYSR</name>
<feature type="domain" description="C2H2-type" evidence="9">
    <location>
        <begin position="123"/>
        <end position="154"/>
    </location>
</feature>
<dbReference type="GO" id="GO:0005634">
    <property type="term" value="C:nucleus"/>
    <property type="evidence" value="ECO:0007669"/>
    <property type="project" value="UniProtKB-SubCell"/>
</dbReference>
<dbReference type="GO" id="GO:0006355">
    <property type="term" value="P:regulation of DNA-templated transcription"/>
    <property type="evidence" value="ECO:0007669"/>
    <property type="project" value="UniProtKB-ARBA"/>
</dbReference>
<dbReference type="Pfam" id="PF12874">
    <property type="entry name" value="zf-met"/>
    <property type="match status" value="1"/>
</dbReference>
<dbReference type="Proteomes" id="UP001153712">
    <property type="component" value="Chromosome 5"/>
</dbReference>
<evidence type="ECO:0000256" key="5">
    <source>
        <dbReference type="ARBA" id="ARBA00022833"/>
    </source>
</evidence>
<dbReference type="InterPro" id="IPR013087">
    <property type="entry name" value="Znf_C2H2_type"/>
</dbReference>
<dbReference type="PANTHER" id="PTHR24377">
    <property type="entry name" value="IP01015P-RELATED"/>
    <property type="match status" value="1"/>
</dbReference>
<keyword evidence="2" id="KW-0479">Metal-binding</keyword>
<dbReference type="SMART" id="SM00355">
    <property type="entry name" value="ZnF_C2H2"/>
    <property type="match status" value="10"/>
</dbReference>
<keyword evidence="3" id="KW-0677">Repeat</keyword>
<organism evidence="10 11">
    <name type="scientific">Phyllotreta striolata</name>
    <name type="common">Striped flea beetle</name>
    <name type="synonym">Crioceris striolata</name>
    <dbReference type="NCBI Taxonomy" id="444603"/>
    <lineage>
        <taxon>Eukaryota</taxon>
        <taxon>Metazoa</taxon>
        <taxon>Ecdysozoa</taxon>
        <taxon>Arthropoda</taxon>
        <taxon>Hexapoda</taxon>
        <taxon>Insecta</taxon>
        <taxon>Pterygota</taxon>
        <taxon>Neoptera</taxon>
        <taxon>Endopterygota</taxon>
        <taxon>Coleoptera</taxon>
        <taxon>Polyphaga</taxon>
        <taxon>Cucujiformia</taxon>
        <taxon>Chrysomeloidea</taxon>
        <taxon>Chrysomelidae</taxon>
        <taxon>Galerucinae</taxon>
        <taxon>Alticini</taxon>
        <taxon>Phyllotreta</taxon>
    </lineage>
</organism>
<evidence type="ECO:0000256" key="8">
    <source>
        <dbReference type="PROSITE-ProRule" id="PRU00042"/>
    </source>
</evidence>
<feature type="domain" description="C2H2-type" evidence="9">
    <location>
        <begin position="253"/>
        <end position="281"/>
    </location>
</feature>
<evidence type="ECO:0000256" key="3">
    <source>
        <dbReference type="ARBA" id="ARBA00022737"/>
    </source>
</evidence>
<dbReference type="FunFam" id="3.30.160.60:FF:001004">
    <property type="entry name" value="Zinc finger protein 426"/>
    <property type="match status" value="1"/>
</dbReference>
<evidence type="ECO:0000256" key="7">
    <source>
        <dbReference type="ARBA" id="ARBA00023242"/>
    </source>
</evidence>
<dbReference type="SMART" id="SM00868">
    <property type="entry name" value="zf-AD"/>
    <property type="match status" value="1"/>
</dbReference>
<dbReference type="Pfam" id="PF13912">
    <property type="entry name" value="zf-C2H2_6"/>
    <property type="match status" value="1"/>
</dbReference>
<evidence type="ECO:0000313" key="10">
    <source>
        <dbReference type="EMBL" id="CAG9861830.1"/>
    </source>
</evidence>
<keyword evidence="6" id="KW-0238">DNA-binding</keyword>
<dbReference type="InterPro" id="IPR050826">
    <property type="entry name" value="Krueppel_C2H2_ZnFinger"/>
</dbReference>
<protein>
    <recommendedName>
        <fullName evidence="9">C2H2-type domain-containing protein</fullName>
    </recommendedName>
</protein>
<dbReference type="FunFam" id="3.30.160.60:FF:000446">
    <property type="entry name" value="Zinc finger protein"/>
    <property type="match status" value="1"/>
</dbReference>
<evidence type="ECO:0000256" key="1">
    <source>
        <dbReference type="ARBA" id="ARBA00004123"/>
    </source>
</evidence>
<evidence type="ECO:0000256" key="4">
    <source>
        <dbReference type="ARBA" id="ARBA00022771"/>
    </source>
</evidence>
<dbReference type="InterPro" id="IPR012934">
    <property type="entry name" value="Znf_AD"/>
</dbReference>
<keyword evidence="11" id="KW-1185">Reference proteome</keyword>
<dbReference type="InterPro" id="IPR036236">
    <property type="entry name" value="Znf_C2H2_sf"/>
</dbReference>
<dbReference type="FunFam" id="3.30.160.60:FF:002343">
    <property type="entry name" value="Zinc finger protein 33A"/>
    <property type="match status" value="1"/>
</dbReference>
<dbReference type="OrthoDB" id="6077919at2759"/>
<sequence length="435" mass="50186">MSGVCLICLQPKPELINIDKNINDNDSLLTKLMDCIPELDWSKPFELCYACSQQVNEIHSFRLLCISSYKSYWLLRSTQCLIKDEKPSDLELKIELDNNDYADNLASDDGDSNNEAKSKTKKVSCKICGKSYASKYVLKKHTKICLLKHDDGNKNSEAPSIEDFNIPPSCLECGMTFKNKYLQKRHLDNVHIKEKKFICEICNRGFASSVYLNAHKRYHSGERPHVCSFCGKGYITASDLYHHEKIHANKRSYRCEICPKAFNTSSDLYKHKICVHMDRSLWKYACDVCDRKFPLKINMESHRKTHTGERNFPCHLCDRKCINMSVLKRHIQTHSHLFFYKCDVCEQPYKYQKSLDIHKAKAHGIGTIKIRPTVKKFACPLCSKAYSANNKLQKHLRAHVGDKPFKCPECQKGFTDKSYVKQHLKTAHNIPGEDA</sequence>
<dbReference type="PROSITE" id="PS00028">
    <property type="entry name" value="ZINC_FINGER_C2H2_1"/>
    <property type="match status" value="7"/>
</dbReference>
<feature type="domain" description="C2H2-type" evidence="9">
    <location>
        <begin position="284"/>
        <end position="311"/>
    </location>
</feature>
<dbReference type="PROSITE" id="PS50157">
    <property type="entry name" value="ZINC_FINGER_C2H2_2"/>
    <property type="match status" value="9"/>
</dbReference>
<dbReference type="SUPFAM" id="SSF57716">
    <property type="entry name" value="Glucocorticoid receptor-like (DNA-binding domain)"/>
    <property type="match status" value="1"/>
</dbReference>
<evidence type="ECO:0000259" key="9">
    <source>
        <dbReference type="PROSITE" id="PS50157"/>
    </source>
</evidence>
<gene>
    <name evidence="10" type="ORF">PHYEVI_LOCUS8156</name>
</gene>
<dbReference type="Gene3D" id="3.30.160.60">
    <property type="entry name" value="Classic Zinc Finger"/>
    <property type="match status" value="8"/>
</dbReference>
<accession>A0A9N9TNZ9</accession>
<comment type="subcellular location">
    <subcellularLocation>
        <location evidence="1">Nucleus</location>
    </subcellularLocation>
</comment>
<feature type="domain" description="C2H2-type" evidence="9">
    <location>
        <begin position="377"/>
        <end position="404"/>
    </location>
</feature>
<evidence type="ECO:0000313" key="11">
    <source>
        <dbReference type="Proteomes" id="UP001153712"/>
    </source>
</evidence>
<proteinExistence type="predicted"/>
<reference evidence="10" key="1">
    <citation type="submission" date="2022-01" db="EMBL/GenBank/DDBJ databases">
        <authorList>
            <person name="King R."/>
        </authorList>
    </citation>
    <scope>NUCLEOTIDE SEQUENCE</scope>
</reference>
<dbReference type="GO" id="GO:0003677">
    <property type="term" value="F:DNA binding"/>
    <property type="evidence" value="ECO:0007669"/>
    <property type="project" value="UniProtKB-KW"/>
</dbReference>
<dbReference type="Pfam" id="PF00096">
    <property type="entry name" value="zf-C2H2"/>
    <property type="match status" value="7"/>
</dbReference>
<feature type="domain" description="C2H2-type" evidence="9">
    <location>
        <begin position="225"/>
        <end position="252"/>
    </location>
</feature>
<evidence type="ECO:0000256" key="6">
    <source>
        <dbReference type="ARBA" id="ARBA00023125"/>
    </source>
</evidence>